<sequence length="165" mass="18945">MKKFLKEFELNIGSAFYAVTFVLAVINVITRYFFSFTFFWAEEVAVGCFVWVIFLGFSYSYRTDKLIGISALVDLFHGKVHDVLAIITNLIVLVISTIMFYFSWQYIVNMTKITAALELPYQLIYTSILVAFLLICIYSCIKAYKLVKKAKSEDKVSETTPNKEG</sequence>
<feature type="transmembrane region" description="Helical" evidence="9">
    <location>
        <begin position="82"/>
        <end position="102"/>
    </location>
</feature>
<comment type="caution">
    <text evidence="11">The sequence shown here is derived from an EMBL/GenBank/DDBJ whole genome shotgun (WGS) entry which is preliminary data.</text>
</comment>
<keyword evidence="5 9" id="KW-0812">Transmembrane</keyword>
<dbReference type="Pfam" id="PF04290">
    <property type="entry name" value="DctQ"/>
    <property type="match status" value="1"/>
</dbReference>
<keyword evidence="6 9" id="KW-1133">Transmembrane helix</keyword>
<feature type="transmembrane region" description="Helical" evidence="9">
    <location>
        <begin position="122"/>
        <end position="141"/>
    </location>
</feature>
<dbReference type="RefSeq" id="WP_068913324.1">
    <property type="nucleotide sequence ID" value="NZ_MBEW02000015.1"/>
</dbReference>
<name>A0A371IKJ4_9FIRM</name>
<accession>A0A371IKJ4</accession>
<dbReference type="PANTHER" id="PTHR35011">
    <property type="entry name" value="2,3-DIKETO-L-GULONATE TRAP TRANSPORTER SMALL PERMEASE PROTEIN YIAM"/>
    <property type="match status" value="1"/>
</dbReference>
<evidence type="ECO:0000313" key="11">
    <source>
        <dbReference type="EMBL" id="RDY20999.1"/>
    </source>
</evidence>
<keyword evidence="7 9" id="KW-0472">Membrane</keyword>
<evidence type="ECO:0000259" key="10">
    <source>
        <dbReference type="Pfam" id="PF04290"/>
    </source>
</evidence>
<keyword evidence="2" id="KW-0813">Transport</keyword>
<evidence type="ECO:0000256" key="1">
    <source>
        <dbReference type="ARBA" id="ARBA00004429"/>
    </source>
</evidence>
<feature type="domain" description="Tripartite ATP-independent periplasmic transporters DctQ component" evidence="10">
    <location>
        <begin position="21"/>
        <end position="147"/>
    </location>
</feature>
<keyword evidence="12" id="KW-1185">Reference proteome</keyword>
<feature type="transmembrane region" description="Helical" evidence="9">
    <location>
        <begin position="40"/>
        <end position="61"/>
    </location>
</feature>
<proteinExistence type="inferred from homology"/>
<feature type="transmembrane region" description="Helical" evidence="9">
    <location>
        <begin position="12"/>
        <end position="34"/>
    </location>
</feature>
<protein>
    <submittedName>
        <fullName evidence="11">TRAP transporter small permease</fullName>
    </submittedName>
</protein>
<dbReference type="GO" id="GO:0005886">
    <property type="term" value="C:plasma membrane"/>
    <property type="evidence" value="ECO:0007669"/>
    <property type="project" value="UniProtKB-SubCell"/>
</dbReference>
<evidence type="ECO:0000256" key="5">
    <source>
        <dbReference type="ARBA" id="ARBA00022692"/>
    </source>
</evidence>
<comment type="similarity">
    <text evidence="8">Belongs to the TRAP transporter small permease family.</text>
</comment>
<dbReference type="AlphaFoldDB" id="A0A371IKJ4"/>
<evidence type="ECO:0000256" key="4">
    <source>
        <dbReference type="ARBA" id="ARBA00022519"/>
    </source>
</evidence>
<dbReference type="PANTHER" id="PTHR35011:SF4">
    <property type="entry name" value="SLL1102 PROTEIN"/>
    <property type="match status" value="1"/>
</dbReference>
<dbReference type="Proteomes" id="UP000093352">
    <property type="component" value="Unassembled WGS sequence"/>
</dbReference>
<evidence type="ECO:0000313" key="12">
    <source>
        <dbReference type="Proteomes" id="UP000093352"/>
    </source>
</evidence>
<evidence type="ECO:0000256" key="2">
    <source>
        <dbReference type="ARBA" id="ARBA00022448"/>
    </source>
</evidence>
<evidence type="ECO:0000256" key="8">
    <source>
        <dbReference type="ARBA" id="ARBA00038436"/>
    </source>
</evidence>
<dbReference type="EMBL" id="MBEW02000015">
    <property type="protein sequence ID" value="RDY20999.1"/>
    <property type="molecule type" value="Genomic_DNA"/>
</dbReference>
<organism evidence="11 12">
    <name type="scientific">Criibacterium bergeronii</name>
    <dbReference type="NCBI Taxonomy" id="1871336"/>
    <lineage>
        <taxon>Bacteria</taxon>
        <taxon>Bacillati</taxon>
        <taxon>Bacillota</taxon>
        <taxon>Clostridia</taxon>
        <taxon>Peptostreptococcales</taxon>
        <taxon>Filifactoraceae</taxon>
        <taxon>Criibacterium</taxon>
    </lineage>
</organism>
<evidence type="ECO:0000256" key="7">
    <source>
        <dbReference type="ARBA" id="ARBA00023136"/>
    </source>
</evidence>
<reference evidence="11 12" key="1">
    <citation type="journal article" date="2016" name="Genome Announc.">
        <title>Draft Genome Sequence of Criibacterium bergeronii gen. nov., sp. nov., Strain CCRI-22567T, Isolated from a Vaginal Sample from a Woman with Bacterial Vaginosis.</title>
        <authorList>
            <person name="Maheux A.F."/>
            <person name="Berube E."/>
            <person name="Boudreau D.K."/>
            <person name="Raymond F."/>
            <person name="Corbeil J."/>
            <person name="Roy P.H."/>
            <person name="Boissinot M."/>
            <person name="Omar R.F."/>
        </authorList>
    </citation>
    <scope>NUCLEOTIDE SEQUENCE [LARGE SCALE GENOMIC DNA]</scope>
    <source>
        <strain evidence="11 12">CCRI-22567</strain>
    </source>
</reference>
<keyword evidence="3" id="KW-1003">Cell membrane</keyword>
<dbReference type="STRING" id="1871336.BBG48_10235"/>
<dbReference type="InterPro" id="IPR007387">
    <property type="entry name" value="TRAP_DctQ"/>
</dbReference>
<evidence type="ECO:0000256" key="9">
    <source>
        <dbReference type="SAM" id="Phobius"/>
    </source>
</evidence>
<keyword evidence="4" id="KW-0997">Cell inner membrane</keyword>
<evidence type="ECO:0000256" key="6">
    <source>
        <dbReference type="ARBA" id="ARBA00022989"/>
    </source>
</evidence>
<gene>
    <name evidence="11" type="ORF">BBG48_007290</name>
</gene>
<comment type="subcellular location">
    <subcellularLocation>
        <location evidence="1">Cell inner membrane</location>
        <topology evidence="1">Multi-pass membrane protein</topology>
    </subcellularLocation>
</comment>
<dbReference type="InterPro" id="IPR055348">
    <property type="entry name" value="DctQ"/>
</dbReference>
<evidence type="ECO:0000256" key="3">
    <source>
        <dbReference type="ARBA" id="ARBA00022475"/>
    </source>
</evidence>